<sequence>MAVTAGIAGAQPLESPPQADPGISVVADPQPVEDPDTTMHQCNALIGALVGAAIGGTGSALPGALIGAAIGAAIGWSLLYPPGPPLACWQPTPAN</sequence>
<keyword evidence="3" id="KW-1185">Reference proteome</keyword>
<organism evidence="2 3">
    <name type="scientific">Nocardia huaxiensis</name>
    <dbReference type="NCBI Taxonomy" id="2755382"/>
    <lineage>
        <taxon>Bacteria</taxon>
        <taxon>Bacillati</taxon>
        <taxon>Actinomycetota</taxon>
        <taxon>Actinomycetes</taxon>
        <taxon>Mycobacteriales</taxon>
        <taxon>Nocardiaceae</taxon>
        <taxon>Nocardia</taxon>
    </lineage>
</organism>
<evidence type="ECO:0000313" key="3">
    <source>
        <dbReference type="Proteomes" id="UP000515512"/>
    </source>
</evidence>
<evidence type="ECO:0000256" key="1">
    <source>
        <dbReference type="SAM" id="MobiDB-lite"/>
    </source>
</evidence>
<dbReference type="EMBL" id="CP059399">
    <property type="protein sequence ID" value="QLY29245.1"/>
    <property type="molecule type" value="Genomic_DNA"/>
</dbReference>
<proteinExistence type="predicted"/>
<dbReference type="RefSeq" id="WP_181580450.1">
    <property type="nucleotide sequence ID" value="NZ_CP059399.1"/>
</dbReference>
<protein>
    <recommendedName>
        <fullName evidence="4">Glycine zipper domain-containing protein</fullName>
    </recommendedName>
</protein>
<dbReference type="KEGG" id="nhu:H0264_28755"/>
<dbReference type="Proteomes" id="UP000515512">
    <property type="component" value="Chromosome"/>
</dbReference>
<feature type="region of interest" description="Disordered" evidence="1">
    <location>
        <begin position="1"/>
        <end position="35"/>
    </location>
</feature>
<reference evidence="2 3" key="1">
    <citation type="submission" date="2020-07" db="EMBL/GenBank/DDBJ databases">
        <authorList>
            <person name="Zhuang K."/>
            <person name="Ran Y."/>
        </authorList>
    </citation>
    <scope>NUCLEOTIDE SEQUENCE [LARGE SCALE GENOMIC DNA]</scope>
    <source>
        <strain evidence="2 3">WCH-YHL-001</strain>
    </source>
</reference>
<accession>A0A7D6ZMF6</accession>
<dbReference type="AlphaFoldDB" id="A0A7D6ZMF6"/>
<gene>
    <name evidence="2" type="ORF">H0264_28755</name>
</gene>
<evidence type="ECO:0008006" key="4">
    <source>
        <dbReference type="Google" id="ProtNLM"/>
    </source>
</evidence>
<name>A0A7D6ZMF6_9NOCA</name>
<evidence type="ECO:0000313" key="2">
    <source>
        <dbReference type="EMBL" id="QLY29245.1"/>
    </source>
</evidence>